<reference evidence="3 4" key="1">
    <citation type="journal article" date="2016" name="Mol. Biol. Evol.">
        <title>Comparative Genomics of Early-Diverging Mushroom-Forming Fungi Provides Insights into the Origins of Lignocellulose Decay Capabilities.</title>
        <authorList>
            <person name="Nagy L.G."/>
            <person name="Riley R."/>
            <person name="Tritt A."/>
            <person name="Adam C."/>
            <person name="Daum C."/>
            <person name="Floudas D."/>
            <person name="Sun H."/>
            <person name="Yadav J.S."/>
            <person name="Pangilinan J."/>
            <person name="Larsson K.H."/>
            <person name="Matsuura K."/>
            <person name="Barry K."/>
            <person name="Labutti K."/>
            <person name="Kuo R."/>
            <person name="Ohm R.A."/>
            <person name="Bhattacharya S.S."/>
            <person name="Shirouzu T."/>
            <person name="Yoshinaga Y."/>
            <person name="Martin F.M."/>
            <person name="Grigoriev I.V."/>
            <person name="Hibbett D.S."/>
        </authorList>
    </citation>
    <scope>NUCLEOTIDE SEQUENCE [LARGE SCALE GENOMIC DNA]</scope>
    <source>
        <strain evidence="3 4">HHB10207 ss-3</strain>
    </source>
</reference>
<evidence type="ECO:0000313" key="4">
    <source>
        <dbReference type="Proteomes" id="UP000076798"/>
    </source>
</evidence>
<dbReference type="OrthoDB" id="2261329at2759"/>
<sequence length="1037" mass="114137">MAHMSDLPPLLMSRNSSETSRGLDSSLPTPDDELPLSTYNREYRTTKRQALFYPGAKIDEEPSRISPGVNSLLDPTDSYFPTIDSQDKIVPSSSSDAALLVRRRSTKALINRYESFSPTSIARSSIASSTAVSSSPHSCHLQPPISPARLQSDLPALPDSPPSFSPSPSGRSPISLNRPSARPPIKDSFRSILSVFGKKRDPLDVYSRRYQSPERAALSDDSLMDPQGEILKQGPLLHLRTFGASPIWTKTTSIVTPTHITIMLASADSSRILPLAACIDIRSLSTSEIEERVMKGDVFAEGTHAFEMKFEKEGMEQFAAYSVTDRGAWVSTLWDAVLLARGSASEDRTEDLIDEPRAITTDESAPPPAVLDRKEILHFETGPASDSIDPTISRRLAIYEPPVIVSDGTMEHVDYSTVEAKELEPSSLPTTPKTAPRIEHALTEANVSSISANLTLTPITQIQASEELKTITEITEQDTFSEVFSLTTPTLDRRDPDPESPSVQSGLTRLQYMEDSPEAVHAPLETGPGLNRSVTASTSRTQWTSDSQDYSDAARNIGEHVVGLLPSEINTPTPYQDQVEPRENGSFQESSVVLASLRGVEQKLDGVHDFLRASEPGLGNTAMASLHDLLKETNAHVKALRQDINNLRPMTTMANLAPARPESESSLSPAIAQQLQDFKKALAAHHLPVDALGEALDDVRDDVRATLVDITAHIGKMAGDQNSDAVMQKLDELILAQRPRANQDNGSDIVNKLDQLLALCDQGNSGLASDDSGPGPTVNQEEAESPSLAKIFELIKDDKVAQEAQRQQQADSVRYLNELNTWLESFTNRGLATIQSTAAGVESLVKQLNPEAPPDALPGSMNHLAPSAAPSGLLENIRTCVAELRQQQQERQAMDETIKVLVQNITEDMQERRANNVASIPAMFEHQSRQQEIVLRTFAEELSKEIRGERMRFIDAMKDATTINVQIHVEEFKQELSREVMASTQEVARLQRQRQDLEQQLSELFALLARQKRAAFEHETQPHRQIPPHNHPRAGHR</sequence>
<feature type="region of interest" description="Disordered" evidence="2">
    <location>
        <begin position="1"/>
        <end position="42"/>
    </location>
</feature>
<feature type="compositionally biased region" description="Polar residues" evidence="2">
    <location>
        <begin position="532"/>
        <end position="547"/>
    </location>
</feature>
<feature type="region of interest" description="Disordered" evidence="2">
    <location>
        <begin position="523"/>
        <end position="547"/>
    </location>
</feature>
<feature type="region of interest" description="Disordered" evidence="2">
    <location>
        <begin position="764"/>
        <end position="784"/>
    </location>
</feature>
<dbReference type="STRING" id="1314776.A0A166H9L7"/>
<feature type="compositionally biased region" description="Low complexity" evidence="2">
    <location>
        <begin position="166"/>
        <end position="175"/>
    </location>
</feature>
<organism evidence="3 4">
    <name type="scientific">Sistotremastrum suecicum HHB10207 ss-3</name>
    <dbReference type="NCBI Taxonomy" id="1314776"/>
    <lineage>
        <taxon>Eukaryota</taxon>
        <taxon>Fungi</taxon>
        <taxon>Dikarya</taxon>
        <taxon>Basidiomycota</taxon>
        <taxon>Agaricomycotina</taxon>
        <taxon>Agaricomycetes</taxon>
        <taxon>Sistotremastrales</taxon>
        <taxon>Sistotremastraceae</taxon>
        <taxon>Sistotremastrum</taxon>
    </lineage>
</organism>
<evidence type="ECO:0000313" key="3">
    <source>
        <dbReference type="EMBL" id="KZT42480.1"/>
    </source>
</evidence>
<evidence type="ECO:0000256" key="1">
    <source>
        <dbReference type="SAM" id="Coils"/>
    </source>
</evidence>
<gene>
    <name evidence="3" type="ORF">SISSUDRAFT_1041441</name>
</gene>
<feature type="region of interest" description="Disordered" evidence="2">
    <location>
        <begin position="1016"/>
        <end position="1037"/>
    </location>
</feature>
<feature type="region of interest" description="Disordered" evidence="2">
    <location>
        <begin position="132"/>
        <end position="185"/>
    </location>
</feature>
<feature type="coiled-coil region" evidence="1">
    <location>
        <begin position="973"/>
        <end position="1014"/>
    </location>
</feature>
<accession>A0A166H9L7</accession>
<dbReference type="EMBL" id="KV428013">
    <property type="protein sequence ID" value="KZT42480.1"/>
    <property type="molecule type" value="Genomic_DNA"/>
</dbReference>
<feature type="compositionally biased region" description="Polar residues" evidence="2">
    <location>
        <begin position="13"/>
        <end position="28"/>
    </location>
</feature>
<dbReference type="AlphaFoldDB" id="A0A166H9L7"/>
<evidence type="ECO:0008006" key="5">
    <source>
        <dbReference type="Google" id="ProtNLM"/>
    </source>
</evidence>
<dbReference type="Proteomes" id="UP000076798">
    <property type="component" value="Unassembled WGS sequence"/>
</dbReference>
<name>A0A166H9L7_9AGAM</name>
<proteinExistence type="predicted"/>
<protein>
    <recommendedName>
        <fullName evidence="5">PH domain-containing protein</fullName>
    </recommendedName>
</protein>
<keyword evidence="1" id="KW-0175">Coiled coil</keyword>
<evidence type="ECO:0000256" key="2">
    <source>
        <dbReference type="SAM" id="MobiDB-lite"/>
    </source>
</evidence>
<keyword evidence="4" id="KW-1185">Reference proteome</keyword>